<gene>
    <name evidence="1" type="ORF">HUG15_19885</name>
</gene>
<proteinExistence type="predicted"/>
<accession>A0A7T6Z770</accession>
<keyword evidence="2" id="KW-1185">Reference proteome</keyword>
<dbReference type="AlphaFoldDB" id="A0A7T6Z770"/>
<protein>
    <submittedName>
        <fullName evidence="1">Uncharacterized protein</fullName>
    </submittedName>
</protein>
<dbReference type="RefSeq" id="WP_200125123.1">
    <property type="nucleotide sequence ID" value="NZ_CP054705.1"/>
</dbReference>
<dbReference type="KEGG" id="scia:HUG15_19885"/>
<dbReference type="Proteomes" id="UP000595823">
    <property type="component" value="Chromosome"/>
</dbReference>
<organism evidence="1 2">
    <name type="scientific">Salicibibacter cibarius</name>
    <dbReference type="NCBI Taxonomy" id="2743000"/>
    <lineage>
        <taxon>Bacteria</taxon>
        <taxon>Bacillati</taxon>
        <taxon>Bacillota</taxon>
        <taxon>Bacilli</taxon>
        <taxon>Bacillales</taxon>
        <taxon>Bacillaceae</taxon>
        <taxon>Salicibibacter</taxon>
    </lineage>
</organism>
<dbReference type="EMBL" id="CP054705">
    <property type="protein sequence ID" value="QQK77621.1"/>
    <property type="molecule type" value="Genomic_DNA"/>
</dbReference>
<evidence type="ECO:0000313" key="1">
    <source>
        <dbReference type="EMBL" id="QQK77621.1"/>
    </source>
</evidence>
<evidence type="ECO:0000313" key="2">
    <source>
        <dbReference type="Proteomes" id="UP000595823"/>
    </source>
</evidence>
<name>A0A7T6Z770_9BACI</name>
<sequence>MLWIATQDKQSLINVKEVTVNGKKLKGVIGTKVRHDWSKDLGKYESNARALDILNEIFMKIEENNGASVTFAMPEK</sequence>
<reference evidence="1 2" key="1">
    <citation type="submission" date="2020-06" db="EMBL/GenBank/DDBJ databases">
        <title>Genomic analysis of Salicibibacter sp. NKC5-3.</title>
        <authorList>
            <person name="Oh Y.J."/>
        </authorList>
    </citation>
    <scope>NUCLEOTIDE SEQUENCE [LARGE SCALE GENOMIC DNA]</scope>
    <source>
        <strain evidence="1 2">NKC5-3</strain>
    </source>
</reference>